<evidence type="ECO:0000259" key="5">
    <source>
        <dbReference type="Pfam" id="PF22725"/>
    </source>
</evidence>
<dbReference type="SUPFAM" id="SSF55347">
    <property type="entry name" value="Glyceraldehyde-3-phosphate dehydrogenase-like, C-terminal domain"/>
    <property type="match status" value="1"/>
</dbReference>
<keyword evidence="7" id="KW-1185">Reference proteome</keyword>
<evidence type="ECO:0000313" key="6">
    <source>
        <dbReference type="EMBL" id="MDA5095835.1"/>
    </source>
</evidence>
<dbReference type="Gene3D" id="3.30.360.10">
    <property type="entry name" value="Dihydrodipicolinate Reductase, domain 2"/>
    <property type="match status" value="1"/>
</dbReference>
<dbReference type="PANTHER" id="PTHR22604">
    <property type="entry name" value="OXIDOREDUCTASES"/>
    <property type="match status" value="1"/>
</dbReference>
<accession>A0ABT4W5P7</accession>
<dbReference type="RefSeq" id="WP_271055545.1">
    <property type="nucleotide sequence ID" value="NZ_JAQIIO010000017.1"/>
</dbReference>
<dbReference type="Proteomes" id="UP001528040">
    <property type="component" value="Unassembled WGS sequence"/>
</dbReference>
<dbReference type="Pfam" id="PF01408">
    <property type="entry name" value="GFO_IDH_MocA"/>
    <property type="match status" value="1"/>
</dbReference>
<feature type="domain" description="Gfo/Idh/MocA-like oxidoreductase N-terminal" evidence="4">
    <location>
        <begin position="9"/>
        <end position="123"/>
    </location>
</feature>
<dbReference type="Gene3D" id="3.40.50.720">
    <property type="entry name" value="NAD(P)-binding Rossmann-like Domain"/>
    <property type="match status" value="1"/>
</dbReference>
<dbReference type="SUPFAM" id="SSF51735">
    <property type="entry name" value="NAD(P)-binding Rossmann-fold domains"/>
    <property type="match status" value="1"/>
</dbReference>
<feature type="domain" description="GFO/IDH/MocA-like oxidoreductase" evidence="5">
    <location>
        <begin position="135"/>
        <end position="269"/>
    </location>
</feature>
<dbReference type="PANTHER" id="PTHR22604:SF105">
    <property type="entry name" value="TRANS-1,2-DIHYDROBENZENE-1,2-DIOL DEHYDROGENASE"/>
    <property type="match status" value="1"/>
</dbReference>
<dbReference type="InterPro" id="IPR050984">
    <property type="entry name" value="Gfo/Idh/MocA_domain"/>
</dbReference>
<evidence type="ECO:0000259" key="4">
    <source>
        <dbReference type="Pfam" id="PF01408"/>
    </source>
</evidence>
<evidence type="ECO:0000313" key="7">
    <source>
        <dbReference type="Proteomes" id="UP001528040"/>
    </source>
</evidence>
<comment type="caution">
    <text evidence="6">The sequence shown here is derived from an EMBL/GenBank/DDBJ whole genome shotgun (WGS) entry which is preliminary data.</text>
</comment>
<gene>
    <name evidence="6" type="ORF">O2N63_17225</name>
</gene>
<sequence>MTGETPKTFRVGLVGCGRISDIYLTTLAKFPQVEVVACASLDLEESRVKAAQHGISRALTVEEVIADPEIDCILNLTIPAAHAEITRRALMANKHVYSEKPFVTDLADGRELLDLAEARGLKLGNAPDTFLGGRWQTVRRLIDEGAIGRPTGVFAHVGTHGTERHHPNPDFYYQTGGGPLLDLGPYYLTAMVFCLGPIARVAGMANRAFDRRQIENGPRDGEWMEVQVDTHSLSLIEFENGAIGSMTMSFDIWDSETPRFEIYGEDGVISVPDPDPVHGANDFHGPVWLRTRETSRWSHQPRPTGRDNWQVVENHHGFNENSRGLGLLDLAYAVRDDRPERASGEMAFHVFEVMDAIARAPTAGTYQMINSSCPVPAPLPADFPKSEDANPQEADHAN</sequence>
<name>A0ABT4W5P7_9RHOB</name>
<proteinExistence type="inferred from homology"/>
<dbReference type="InterPro" id="IPR036291">
    <property type="entry name" value="NAD(P)-bd_dom_sf"/>
</dbReference>
<evidence type="ECO:0000256" key="2">
    <source>
        <dbReference type="ARBA" id="ARBA00023002"/>
    </source>
</evidence>
<keyword evidence="2" id="KW-0560">Oxidoreductase</keyword>
<dbReference type="InterPro" id="IPR055170">
    <property type="entry name" value="GFO_IDH_MocA-like_dom"/>
</dbReference>
<feature type="region of interest" description="Disordered" evidence="3">
    <location>
        <begin position="379"/>
        <end position="398"/>
    </location>
</feature>
<dbReference type="InterPro" id="IPR000683">
    <property type="entry name" value="Gfo/Idh/MocA-like_OxRdtase_N"/>
</dbReference>
<evidence type="ECO:0000256" key="3">
    <source>
        <dbReference type="SAM" id="MobiDB-lite"/>
    </source>
</evidence>
<feature type="compositionally biased region" description="Basic and acidic residues" evidence="3">
    <location>
        <begin position="384"/>
        <end position="398"/>
    </location>
</feature>
<organism evidence="6 7">
    <name type="scientific">Aliiroseovarius salicola</name>
    <dbReference type="NCBI Taxonomy" id="3009082"/>
    <lineage>
        <taxon>Bacteria</taxon>
        <taxon>Pseudomonadati</taxon>
        <taxon>Pseudomonadota</taxon>
        <taxon>Alphaproteobacteria</taxon>
        <taxon>Rhodobacterales</taxon>
        <taxon>Paracoccaceae</taxon>
        <taxon>Aliiroseovarius</taxon>
    </lineage>
</organism>
<comment type="similarity">
    <text evidence="1">Belongs to the Gfo/Idh/MocA family.</text>
</comment>
<reference evidence="6 7" key="1">
    <citation type="submission" date="2023-01" db="EMBL/GenBank/DDBJ databases">
        <authorList>
            <person name="Yoon J.-W."/>
        </authorList>
    </citation>
    <scope>NUCLEOTIDE SEQUENCE [LARGE SCALE GENOMIC DNA]</scope>
    <source>
        <strain evidence="6 7">KMU-50</strain>
    </source>
</reference>
<dbReference type="EMBL" id="JAQIIO010000017">
    <property type="protein sequence ID" value="MDA5095835.1"/>
    <property type="molecule type" value="Genomic_DNA"/>
</dbReference>
<protein>
    <submittedName>
        <fullName evidence="6">Gfo/Idh/MocA family oxidoreductase</fullName>
    </submittedName>
</protein>
<evidence type="ECO:0000256" key="1">
    <source>
        <dbReference type="ARBA" id="ARBA00010928"/>
    </source>
</evidence>
<dbReference type="Pfam" id="PF22725">
    <property type="entry name" value="GFO_IDH_MocA_C3"/>
    <property type="match status" value="1"/>
</dbReference>